<dbReference type="AlphaFoldDB" id="A0A383EMJ3"/>
<evidence type="ECO:0000313" key="2">
    <source>
        <dbReference type="EMBL" id="SVE57693.1"/>
    </source>
</evidence>
<organism evidence="2">
    <name type="scientific">marine metagenome</name>
    <dbReference type="NCBI Taxonomy" id="408172"/>
    <lineage>
        <taxon>unclassified sequences</taxon>
        <taxon>metagenomes</taxon>
        <taxon>ecological metagenomes</taxon>
    </lineage>
</organism>
<feature type="non-terminal residue" evidence="2">
    <location>
        <position position="65"/>
    </location>
</feature>
<protein>
    <submittedName>
        <fullName evidence="2">Uncharacterized protein</fullName>
    </submittedName>
</protein>
<keyword evidence="1" id="KW-1133">Transmembrane helix</keyword>
<keyword evidence="1" id="KW-0812">Transmembrane</keyword>
<feature type="transmembrane region" description="Helical" evidence="1">
    <location>
        <begin position="15"/>
        <end position="33"/>
    </location>
</feature>
<gene>
    <name evidence="2" type="ORF">METZ01_LOCUS510547</name>
</gene>
<sequence length="65" mass="6624">MGGVALPARSLRRSALIGGGLWVACAGYCAITVCEGRLELIELLLLFGPLLAVPGGLSMGVGRRA</sequence>
<proteinExistence type="predicted"/>
<keyword evidence="1" id="KW-0472">Membrane</keyword>
<dbReference type="EMBL" id="UINC01226986">
    <property type="protein sequence ID" value="SVE57693.1"/>
    <property type="molecule type" value="Genomic_DNA"/>
</dbReference>
<reference evidence="2" key="1">
    <citation type="submission" date="2018-05" db="EMBL/GenBank/DDBJ databases">
        <authorList>
            <person name="Lanie J.A."/>
            <person name="Ng W.-L."/>
            <person name="Kazmierczak K.M."/>
            <person name="Andrzejewski T.M."/>
            <person name="Davidsen T.M."/>
            <person name="Wayne K.J."/>
            <person name="Tettelin H."/>
            <person name="Glass J.I."/>
            <person name="Rusch D."/>
            <person name="Podicherti R."/>
            <person name="Tsui H.-C.T."/>
            <person name="Winkler M.E."/>
        </authorList>
    </citation>
    <scope>NUCLEOTIDE SEQUENCE</scope>
</reference>
<evidence type="ECO:0000256" key="1">
    <source>
        <dbReference type="SAM" id="Phobius"/>
    </source>
</evidence>
<name>A0A383EMJ3_9ZZZZ</name>
<accession>A0A383EMJ3</accession>
<feature type="transmembrane region" description="Helical" evidence="1">
    <location>
        <begin position="40"/>
        <end position="61"/>
    </location>
</feature>